<reference evidence="1 2" key="2">
    <citation type="submission" date="2008-08" db="EMBL/GenBank/DDBJ databases">
        <authorList>
            <person name="Fulton L."/>
            <person name="Clifton S."/>
            <person name="Fulton B."/>
            <person name="Xu J."/>
            <person name="Minx P."/>
            <person name="Pepin K.H."/>
            <person name="Johnson M."/>
            <person name="Bhonagiri V."/>
            <person name="Nash W.E."/>
            <person name="Mardis E.R."/>
            <person name="Wilson R.K."/>
        </authorList>
    </citation>
    <scope>NUCLEOTIDE SEQUENCE [LARGE SCALE GENOMIC DNA]</scope>
    <source>
        <strain evidence="1 2">ATCC 29176</strain>
    </source>
</reference>
<protein>
    <submittedName>
        <fullName evidence="1">Uncharacterized protein</fullName>
    </submittedName>
</protein>
<dbReference type="AlphaFoldDB" id="B5CQ84"/>
<organism evidence="1 2">
    <name type="scientific">[Ruminococcus] lactaris ATCC 29176</name>
    <dbReference type="NCBI Taxonomy" id="471875"/>
    <lineage>
        <taxon>Bacteria</taxon>
        <taxon>Bacillati</taxon>
        <taxon>Bacillota</taxon>
        <taxon>Clostridia</taxon>
        <taxon>Lachnospirales</taxon>
        <taxon>Lachnospiraceae</taxon>
        <taxon>Mediterraneibacter</taxon>
    </lineage>
</organism>
<comment type="caution">
    <text evidence="1">The sequence shown here is derived from an EMBL/GenBank/DDBJ whole genome shotgun (WGS) entry which is preliminary data.</text>
</comment>
<proteinExistence type="predicted"/>
<gene>
    <name evidence="1" type="ORF">RUMLAC_01629</name>
</gene>
<dbReference type="EMBL" id="ABOU02000036">
    <property type="protein sequence ID" value="EDY32531.1"/>
    <property type="molecule type" value="Genomic_DNA"/>
</dbReference>
<dbReference type="Proteomes" id="UP000003254">
    <property type="component" value="Unassembled WGS sequence"/>
</dbReference>
<dbReference type="HOGENOM" id="CLU_3157467_0_0_9"/>
<keyword evidence="2" id="KW-1185">Reference proteome</keyword>
<evidence type="ECO:0000313" key="1">
    <source>
        <dbReference type="EMBL" id="EDY32531.1"/>
    </source>
</evidence>
<reference evidence="1 2" key="1">
    <citation type="submission" date="2008-08" db="EMBL/GenBank/DDBJ databases">
        <title>Draft genome sequence of Ruminococcus lactaris ATCC 29176.</title>
        <authorList>
            <person name="Sudarsanam P."/>
            <person name="Ley R."/>
            <person name="Guruge J."/>
            <person name="Turnbaugh P.J."/>
            <person name="Mahowald M."/>
            <person name="Liep D."/>
            <person name="Gordon J."/>
        </authorList>
    </citation>
    <scope>NUCLEOTIDE SEQUENCE [LARGE SCALE GENOMIC DNA]</scope>
    <source>
        <strain evidence="1 2">ATCC 29176</strain>
    </source>
</reference>
<sequence length="48" mass="5706">MLWYTEHLPPAVSSAYFGIKSRYRPVTLPTPFLHLPVVRNHFVSFLYR</sequence>
<accession>B5CQ84</accession>
<name>B5CQ84_9FIRM</name>
<evidence type="ECO:0000313" key="2">
    <source>
        <dbReference type="Proteomes" id="UP000003254"/>
    </source>
</evidence>